<accession>A0AB36XIC9</accession>
<name>A0AB36XIC9_9VIBR</name>
<dbReference type="RefSeq" id="WP_102282361.1">
    <property type="nucleotide sequence ID" value="NZ_JAJGZN020000001.1"/>
</dbReference>
<organism evidence="2">
    <name type="scientific">Vibrio lentus</name>
    <dbReference type="NCBI Taxonomy" id="136468"/>
    <lineage>
        <taxon>Bacteria</taxon>
        <taxon>Pseudomonadati</taxon>
        <taxon>Pseudomonadota</taxon>
        <taxon>Gammaproteobacteria</taxon>
        <taxon>Vibrionales</taxon>
        <taxon>Vibrionaceae</taxon>
        <taxon>Vibrio</taxon>
    </lineage>
</organism>
<reference evidence="2" key="2">
    <citation type="submission" date="2016-07" db="EMBL/GenBank/DDBJ databases">
        <authorList>
            <person name="Kauffman K."/>
            <person name="Arevalo P."/>
            <person name="Polz M.F."/>
        </authorList>
    </citation>
    <scope>NUCLEOTIDE SEQUENCE</scope>
    <source>
        <strain evidence="2">10N.261.52.F7</strain>
    </source>
</reference>
<feature type="region of interest" description="Disordered" evidence="1">
    <location>
        <begin position="138"/>
        <end position="164"/>
    </location>
</feature>
<gene>
    <name evidence="2" type="ORF">BCT99_06810</name>
</gene>
<feature type="compositionally biased region" description="Acidic residues" evidence="1">
    <location>
        <begin position="145"/>
        <end position="155"/>
    </location>
</feature>
<sequence>MNIETTTTHDDNVLDERDQQALEAVNALRQEREQTEQSEDPQEPESISEGISFGEEDARMMLSYGLGVVEMTVASVFDVPFEIETQAGNQWLDAASPMLQKYGPVGLKWFGQYQGEFIFAMASMTLIGGCAKQVRQLKQAQMEATEPETPQEADGEVTQSSEQE</sequence>
<comment type="caution">
    <text evidence="2">The sequence shown here is derived from an EMBL/GenBank/DDBJ whole genome shotgun (WGS) entry which is preliminary data.</text>
</comment>
<dbReference type="AlphaFoldDB" id="A0AB36XIC9"/>
<evidence type="ECO:0000256" key="1">
    <source>
        <dbReference type="SAM" id="MobiDB-lite"/>
    </source>
</evidence>
<proteinExistence type="predicted"/>
<reference key="1">
    <citation type="submission" date="2016-07" db="EMBL/GenBank/DDBJ databases">
        <title>Nontailed viruses are major unrecognized killers of bacteria in the ocean.</title>
        <authorList>
            <person name="Kauffman K."/>
            <person name="Hussain F."/>
            <person name="Yang J."/>
            <person name="Arevalo P."/>
            <person name="Brown J."/>
            <person name="Cutler M."/>
            <person name="Kelly L."/>
            <person name="Polz M.F."/>
        </authorList>
    </citation>
    <scope>NUCLEOTIDE SEQUENCE [LARGE SCALE GENOMIC DNA]</scope>
    <source>
        <strain>10N.261.52.F7</strain>
    </source>
</reference>
<evidence type="ECO:0000313" key="2">
    <source>
        <dbReference type="EMBL" id="PMK43539.1"/>
    </source>
</evidence>
<feature type="region of interest" description="Disordered" evidence="1">
    <location>
        <begin position="28"/>
        <end position="49"/>
    </location>
</feature>
<protein>
    <submittedName>
        <fullName evidence="2">Uncharacterized protein</fullName>
    </submittedName>
</protein>
<dbReference type="EMBL" id="MCXM01000035">
    <property type="protein sequence ID" value="PMK43539.1"/>
    <property type="molecule type" value="Genomic_DNA"/>
</dbReference>
<reference evidence="2" key="3">
    <citation type="journal article" date="2018" name="Nature">
        <title>A major lineage of non-tailed dsDNA viruses as unrecognized killers of marine bacteria.</title>
        <authorList>
            <person name="Kauffman K.M."/>
            <person name="Hussain F.A."/>
            <person name="Yang J."/>
            <person name="Arevalo P."/>
            <person name="Brown J.M."/>
            <person name="Chang W.K."/>
            <person name="VanInsberghe D."/>
            <person name="Elsherbini J."/>
            <person name="Sharma R.S."/>
            <person name="Cutler M.B."/>
            <person name="Kelly L."/>
            <person name="Polz M.F."/>
        </authorList>
    </citation>
    <scope>NUCLEOTIDE SEQUENCE</scope>
    <source>
        <strain evidence="2">10N.261.52.F7</strain>
    </source>
</reference>